<name>A0ABQ8SDP5_PERAM</name>
<keyword evidence="2" id="KW-1185">Reference proteome</keyword>
<dbReference type="Proteomes" id="UP001148838">
    <property type="component" value="Unassembled WGS sequence"/>
</dbReference>
<sequence>MSDTLNLIEELERNVNVLDVKGRFMWQKLAEGEVKDSNVPYFLFSPVTSCGDERSFSKCKLLLSDRRKSFNFHTLRMHLVKNCNS</sequence>
<gene>
    <name evidence="1" type="ORF">ANN_20583</name>
</gene>
<evidence type="ECO:0000313" key="2">
    <source>
        <dbReference type="Proteomes" id="UP001148838"/>
    </source>
</evidence>
<evidence type="ECO:0008006" key="3">
    <source>
        <dbReference type="Google" id="ProtNLM"/>
    </source>
</evidence>
<evidence type="ECO:0000313" key="1">
    <source>
        <dbReference type="EMBL" id="KAJ4431974.1"/>
    </source>
</evidence>
<proteinExistence type="predicted"/>
<accession>A0ABQ8SDP5</accession>
<dbReference type="EMBL" id="JAJSOF020000029">
    <property type="protein sequence ID" value="KAJ4431974.1"/>
    <property type="molecule type" value="Genomic_DNA"/>
</dbReference>
<reference evidence="1 2" key="1">
    <citation type="journal article" date="2022" name="Allergy">
        <title>Genome assembly and annotation of Periplaneta americana reveal a comprehensive cockroach allergen profile.</title>
        <authorList>
            <person name="Wang L."/>
            <person name="Xiong Q."/>
            <person name="Saelim N."/>
            <person name="Wang L."/>
            <person name="Nong W."/>
            <person name="Wan A.T."/>
            <person name="Shi M."/>
            <person name="Liu X."/>
            <person name="Cao Q."/>
            <person name="Hui J.H.L."/>
            <person name="Sookrung N."/>
            <person name="Leung T.F."/>
            <person name="Tungtrongchitr A."/>
            <person name="Tsui S.K.W."/>
        </authorList>
    </citation>
    <scope>NUCLEOTIDE SEQUENCE [LARGE SCALE GENOMIC DNA]</scope>
    <source>
        <strain evidence="1">PWHHKU_190912</strain>
    </source>
</reference>
<organism evidence="1 2">
    <name type="scientific">Periplaneta americana</name>
    <name type="common">American cockroach</name>
    <name type="synonym">Blatta americana</name>
    <dbReference type="NCBI Taxonomy" id="6978"/>
    <lineage>
        <taxon>Eukaryota</taxon>
        <taxon>Metazoa</taxon>
        <taxon>Ecdysozoa</taxon>
        <taxon>Arthropoda</taxon>
        <taxon>Hexapoda</taxon>
        <taxon>Insecta</taxon>
        <taxon>Pterygota</taxon>
        <taxon>Neoptera</taxon>
        <taxon>Polyneoptera</taxon>
        <taxon>Dictyoptera</taxon>
        <taxon>Blattodea</taxon>
        <taxon>Blattoidea</taxon>
        <taxon>Blattidae</taxon>
        <taxon>Blattinae</taxon>
        <taxon>Periplaneta</taxon>
    </lineage>
</organism>
<comment type="caution">
    <text evidence="1">The sequence shown here is derived from an EMBL/GenBank/DDBJ whole genome shotgun (WGS) entry which is preliminary data.</text>
</comment>
<protein>
    <recommendedName>
        <fullName evidence="3">HAT C-terminal dimerisation domain-containing protein</fullName>
    </recommendedName>
</protein>